<dbReference type="RefSeq" id="XP_040716560.1">
    <property type="nucleotide sequence ID" value="XM_040860201.1"/>
</dbReference>
<name>A0A1Y2E1I2_9PEZI</name>
<comment type="caution">
    <text evidence="2">The sequence shown here is derived from an EMBL/GenBank/DDBJ whole genome shotgun (WGS) entry which is preliminary data.</text>
</comment>
<evidence type="ECO:0000313" key="2">
    <source>
        <dbReference type="EMBL" id="ORY65408.1"/>
    </source>
</evidence>
<dbReference type="GeneID" id="63776413"/>
<dbReference type="EMBL" id="MCFJ01000006">
    <property type="protein sequence ID" value="ORY65408.1"/>
    <property type="molecule type" value="Genomic_DNA"/>
</dbReference>
<dbReference type="Proteomes" id="UP000193689">
    <property type="component" value="Unassembled WGS sequence"/>
</dbReference>
<gene>
    <name evidence="2" type="ORF">BCR38DRAFT_432703</name>
</gene>
<organism evidence="2 3">
    <name type="scientific">Pseudomassariella vexata</name>
    <dbReference type="NCBI Taxonomy" id="1141098"/>
    <lineage>
        <taxon>Eukaryota</taxon>
        <taxon>Fungi</taxon>
        <taxon>Dikarya</taxon>
        <taxon>Ascomycota</taxon>
        <taxon>Pezizomycotina</taxon>
        <taxon>Sordariomycetes</taxon>
        <taxon>Xylariomycetidae</taxon>
        <taxon>Amphisphaeriales</taxon>
        <taxon>Pseudomassariaceae</taxon>
        <taxon>Pseudomassariella</taxon>
    </lineage>
</organism>
<accession>A0A1Y2E1I2</accession>
<keyword evidence="3" id="KW-1185">Reference proteome</keyword>
<dbReference type="AlphaFoldDB" id="A0A1Y2E1I2"/>
<protein>
    <submittedName>
        <fullName evidence="2">Uncharacterized protein</fullName>
    </submittedName>
</protein>
<feature type="compositionally biased region" description="Basic and acidic residues" evidence="1">
    <location>
        <begin position="1"/>
        <end position="23"/>
    </location>
</feature>
<feature type="compositionally biased region" description="Polar residues" evidence="1">
    <location>
        <begin position="24"/>
        <end position="35"/>
    </location>
</feature>
<dbReference type="InParanoid" id="A0A1Y2E1I2"/>
<evidence type="ECO:0000256" key="1">
    <source>
        <dbReference type="SAM" id="MobiDB-lite"/>
    </source>
</evidence>
<sequence length="68" mass="7843">MRWKQPHVDTSRVNRATETESDRFQNSNGIHSITSRADRPIEPILMKKPLGNEPTVEKKTLAWICRVA</sequence>
<feature type="region of interest" description="Disordered" evidence="1">
    <location>
        <begin position="1"/>
        <end position="40"/>
    </location>
</feature>
<evidence type="ECO:0000313" key="3">
    <source>
        <dbReference type="Proteomes" id="UP000193689"/>
    </source>
</evidence>
<proteinExistence type="predicted"/>
<reference evidence="2 3" key="1">
    <citation type="submission" date="2016-07" db="EMBL/GenBank/DDBJ databases">
        <title>Pervasive Adenine N6-methylation of Active Genes in Fungi.</title>
        <authorList>
            <consortium name="DOE Joint Genome Institute"/>
            <person name="Mondo S.J."/>
            <person name="Dannebaum R.O."/>
            <person name="Kuo R.C."/>
            <person name="Labutti K."/>
            <person name="Haridas S."/>
            <person name="Kuo A."/>
            <person name="Salamov A."/>
            <person name="Ahrendt S.R."/>
            <person name="Lipzen A."/>
            <person name="Sullivan W."/>
            <person name="Andreopoulos W.B."/>
            <person name="Clum A."/>
            <person name="Lindquist E."/>
            <person name="Daum C."/>
            <person name="Ramamoorthy G.K."/>
            <person name="Gryganskyi A."/>
            <person name="Culley D."/>
            <person name="Magnuson J.K."/>
            <person name="James T.Y."/>
            <person name="O'Malley M.A."/>
            <person name="Stajich J.E."/>
            <person name="Spatafora J.W."/>
            <person name="Visel A."/>
            <person name="Grigoriev I.V."/>
        </authorList>
    </citation>
    <scope>NUCLEOTIDE SEQUENCE [LARGE SCALE GENOMIC DNA]</scope>
    <source>
        <strain evidence="2 3">CBS 129021</strain>
    </source>
</reference>